<evidence type="ECO:0000259" key="1">
    <source>
        <dbReference type="Pfam" id="PF03358"/>
    </source>
</evidence>
<dbReference type="GO" id="GO:0005829">
    <property type="term" value="C:cytosol"/>
    <property type="evidence" value="ECO:0007669"/>
    <property type="project" value="TreeGrafter"/>
</dbReference>
<dbReference type="RefSeq" id="WP_106620285.1">
    <property type="nucleotide sequence ID" value="NZ_PYAX01000026.1"/>
</dbReference>
<reference evidence="2 3" key="1">
    <citation type="submission" date="2018-03" db="EMBL/GenBank/DDBJ databases">
        <title>Genomic Encyclopedia of Type Strains, Phase III (KMG-III): the genomes of soil and plant-associated and newly described type strains.</title>
        <authorList>
            <person name="Whitman W."/>
        </authorList>
    </citation>
    <scope>NUCLEOTIDE SEQUENCE [LARGE SCALE GENOMIC DNA]</scope>
    <source>
        <strain evidence="2 3">CGMCC 4.7097</strain>
    </source>
</reference>
<sequence>MTGEPLTLLVVVGSVRDGRFAPTAAEWFAKVARTHPDFRVELLDLLDYPLPLVLPEPGRQPDHGTARVRDALGDKLAAADAFVVVTPEYNHAPPAALKNAIDWFNAEWNAKPVGFVSYGGAGAGLRAVEHLRQVFAELHATTVRESVSFTNVWDLFVDGAPRDAAGSEAAVKVMLDRLAWWGAALRAARAARPY</sequence>
<accession>A0A2P8HIH1</accession>
<proteinExistence type="predicted"/>
<organism evidence="2 3">
    <name type="scientific">Saccharothrix carnea</name>
    <dbReference type="NCBI Taxonomy" id="1280637"/>
    <lineage>
        <taxon>Bacteria</taxon>
        <taxon>Bacillati</taxon>
        <taxon>Actinomycetota</taxon>
        <taxon>Actinomycetes</taxon>
        <taxon>Pseudonocardiales</taxon>
        <taxon>Pseudonocardiaceae</taxon>
        <taxon>Saccharothrix</taxon>
    </lineage>
</organism>
<protein>
    <submittedName>
        <fullName evidence="2">NAD(P)H-dependent FMN reductase</fullName>
    </submittedName>
</protein>
<dbReference type="Proteomes" id="UP000241118">
    <property type="component" value="Unassembled WGS sequence"/>
</dbReference>
<dbReference type="InterPro" id="IPR050712">
    <property type="entry name" value="NAD(P)H-dep_reductase"/>
</dbReference>
<dbReference type="GO" id="GO:0016491">
    <property type="term" value="F:oxidoreductase activity"/>
    <property type="evidence" value="ECO:0007669"/>
    <property type="project" value="InterPro"/>
</dbReference>
<dbReference type="PANTHER" id="PTHR30543">
    <property type="entry name" value="CHROMATE REDUCTASE"/>
    <property type="match status" value="1"/>
</dbReference>
<dbReference type="InterPro" id="IPR005025">
    <property type="entry name" value="FMN_Rdtase-like_dom"/>
</dbReference>
<dbReference type="GO" id="GO:0010181">
    <property type="term" value="F:FMN binding"/>
    <property type="evidence" value="ECO:0007669"/>
    <property type="project" value="TreeGrafter"/>
</dbReference>
<dbReference type="AlphaFoldDB" id="A0A2P8HIH1"/>
<feature type="domain" description="NADPH-dependent FMN reductase-like" evidence="1">
    <location>
        <begin position="8"/>
        <end position="153"/>
    </location>
</feature>
<keyword evidence="3" id="KW-1185">Reference proteome</keyword>
<dbReference type="SUPFAM" id="SSF52218">
    <property type="entry name" value="Flavoproteins"/>
    <property type="match status" value="1"/>
</dbReference>
<dbReference type="Pfam" id="PF03358">
    <property type="entry name" value="FMN_red"/>
    <property type="match status" value="1"/>
</dbReference>
<evidence type="ECO:0000313" key="3">
    <source>
        <dbReference type="Proteomes" id="UP000241118"/>
    </source>
</evidence>
<dbReference type="InterPro" id="IPR029039">
    <property type="entry name" value="Flavoprotein-like_sf"/>
</dbReference>
<dbReference type="Gene3D" id="3.40.50.360">
    <property type="match status" value="1"/>
</dbReference>
<comment type="caution">
    <text evidence="2">The sequence shown here is derived from an EMBL/GenBank/DDBJ whole genome shotgun (WGS) entry which is preliminary data.</text>
</comment>
<dbReference type="OrthoDB" id="9812295at2"/>
<dbReference type="EMBL" id="PYAX01000026">
    <property type="protein sequence ID" value="PSL46019.1"/>
    <property type="molecule type" value="Genomic_DNA"/>
</dbReference>
<evidence type="ECO:0000313" key="2">
    <source>
        <dbReference type="EMBL" id="PSL46019.1"/>
    </source>
</evidence>
<gene>
    <name evidence="2" type="ORF">B0I31_12650</name>
</gene>
<name>A0A2P8HIH1_SACCR</name>
<dbReference type="PANTHER" id="PTHR30543:SF21">
    <property type="entry name" value="NAD(P)H-DEPENDENT FMN REDUCTASE LOT6"/>
    <property type="match status" value="1"/>
</dbReference>